<organism evidence="5 6">
    <name type="scientific">Parabacteroides gordonii MS-1 = DSM 23371</name>
    <dbReference type="NCBI Taxonomy" id="1203610"/>
    <lineage>
        <taxon>Bacteria</taxon>
        <taxon>Pseudomonadati</taxon>
        <taxon>Bacteroidota</taxon>
        <taxon>Bacteroidia</taxon>
        <taxon>Bacteroidales</taxon>
        <taxon>Tannerellaceae</taxon>
        <taxon>Parabacteroides</taxon>
    </lineage>
</organism>
<dbReference type="InterPro" id="IPR024361">
    <property type="entry name" value="BACON"/>
</dbReference>
<evidence type="ECO:0008006" key="7">
    <source>
        <dbReference type="Google" id="ProtNLM"/>
    </source>
</evidence>
<dbReference type="PATRIC" id="fig|1203610.3.peg.4525"/>
<keyword evidence="6" id="KW-1185">Reference proteome</keyword>
<evidence type="ECO:0000259" key="3">
    <source>
        <dbReference type="Pfam" id="PF13004"/>
    </source>
</evidence>
<proteinExistence type="predicted"/>
<feature type="domain" description="BACON" evidence="3">
    <location>
        <begin position="611"/>
        <end position="670"/>
    </location>
</feature>
<evidence type="ECO:0000259" key="2">
    <source>
        <dbReference type="Pfam" id="PF07603"/>
    </source>
</evidence>
<accession>A0A0F5IW77</accession>
<dbReference type="InterPro" id="IPR011460">
    <property type="entry name" value="Lcl_C"/>
</dbReference>
<reference evidence="5 6" key="1">
    <citation type="submission" date="2013-04" db="EMBL/GenBank/DDBJ databases">
        <title>The Genome Sequence of Parabacteroides gordonii DSM 23371.</title>
        <authorList>
            <consortium name="The Broad Institute Genomics Platform"/>
            <person name="Earl A."/>
            <person name="Ward D."/>
            <person name="Feldgarden M."/>
            <person name="Gevers D."/>
            <person name="Martens E."/>
            <person name="Sakamoto M."/>
            <person name="Benno Y."/>
            <person name="Suzuki N."/>
            <person name="Matsunaga N."/>
            <person name="Koshihara K."/>
            <person name="Seki M."/>
            <person name="Komiya H."/>
            <person name="Walker B."/>
            <person name="Young S."/>
            <person name="Zeng Q."/>
            <person name="Gargeya S."/>
            <person name="Fitzgerald M."/>
            <person name="Haas B."/>
            <person name="Abouelleil A."/>
            <person name="Allen A.W."/>
            <person name="Alvarado L."/>
            <person name="Arachchi H.M."/>
            <person name="Berlin A.M."/>
            <person name="Chapman S.B."/>
            <person name="Gainer-Dewar J."/>
            <person name="Goldberg J."/>
            <person name="Griggs A."/>
            <person name="Gujja S."/>
            <person name="Hansen M."/>
            <person name="Howarth C."/>
            <person name="Imamovic A."/>
            <person name="Ireland A."/>
            <person name="Larimer J."/>
            <person name="McCowan C."/>
            <person name="Murphy C."/>
            <person name="Pearson M."/>
            <person name="Poon T.W."/>
            <person name="Priest M."/>
            <person name="Roberts A."/>
            <person name="Saif S."/>
            <person name="Shea T."/>
            <person name="Sisk P."/>
            <person name="Sykes S."/>
            <person name="Wortman J."/>
            <person name="Nusbaum C."/>
            <person name="Birren B."/>
        </authorList>
    </citation>
    <scope>NUCLEOTIDE SEQUENCE [LARGE SCALE GENOMIC DNA]</scope>
    <source>
        <strain evidence="5 6">MS-1</strain>
    </source>
</reference>
<sequence length="1075" mass="112238">MKRGSETGWRPLTRIGRLRIGLLLGWLFVYLVLLLTGGCTQTEVEEDVIPPHALKDVEAGFNLNVLANQTPATRSITFTSEGTIEADTLVAAVGDTVRTRAAAPLSEVQENKIASLWVGQYDATSGARLFSKYISSMTDNTVNVKLKQSQSGAKSRVWFVANASDLGEVATENALKERILAHKSTNEGLPEDNLCKMTGTWEGIVQEGGVKEVTVNLKRLLAKITFTYSMGEGFAFTPSSVLLKSVPDVSQVEVPTGQLTSGVTYTREYTGTASQSGATVYWYLPENMAGTVSGENAVDSEKKKTGKGVTNATYIVLSGEAVQGGVTYKNVSFTFYPGTNMNNYDIVRNSHYTMTVKLVGIDVSDERISVGEIPPIEVDPTEMPANKGGEKDIQITARPGQEWVFDMPDWLSALLDGKEITSGATITHQGPANVKFKAVEANPKAEKRSVSFNIEVNGTDQEITITQSGSTLIKGNAVSLAAITGSEGASSFTATEGLQWLAALSDGDGWLDWSGTNPGTFGDEAPEEAQALKVRATSVNPSAQVRTGKITVKAGASVGDATYTGLKQEIAVTQAGSEVTGSTLNNIVAQGATGDASFTATKGLVWASSVTSGNWITINSGGSGTPTTGSAQTINYTATVNPSSSGRSGKITVRAGDTSTGPTGDIVLNQLGAILKVSEAKTVAATASTTDYVSTFSATKGLSWNVSENMDWLTLTGTTEGTNNTTGTNQNITYSTVVNPNASTRQGTITVKAGNAVGSTDEGLTRTIAVTQSASSLTASVSPTTALVATTGAGGTYTMNGTSGLSYSFTVGFPSWLTVTNGTASIGGGTTSGSAQQLTYKTSSVNPNGTERKATVTVKAGNMTKDVEIKQAASSFSRTNPSGQIAAAANSKVTGSVTATDGLAWTITPASNNNITVSPTSGTGNATITFTGTANTGAERTGSFTLSATGASPARTLALSVTQVAGETPATTGNLQVCKTDGGTMNWSSANSYCSNLTAEGKSDWYLPSKDQLLTMYNNKSSLQNTAGFTPFVSDYYWSSTVSSSGYHWVVAFGNGSTTNNYDTSNNYVRCVRDK</sequence>
<feature type="domain" description="Lcl C-terminal" evidence="2">
    <location>
        <begin position="978"/>
        <end position="1073"/>
    </location>
</feature>
<keyword evidence="1" id="KW-1133">Transmembrane helix</keyword>
<feature type="transmembrane region" description="Helical" evidence="1">
    <location>
        <begin position="20"/>
        <end position="38"/>
    </location>
</feature>
<dbReference type="RefSeq" id="WP_167331515.1">
    <property type="nucleotide sequence ID" value="NZ_KE386763.1"/>
</dbReference>
<name>A0A0F5IW77_9BACT</name>
<feature type="domain" description="BACON" evidence="3">
    <location>
        <begin position="815"/>
        <end position="872"/>
    </location>
</feature>
<dbReference type="Pfam" id="PF16249">
    <property type="entry name" value="DUF4906"/>
    <property type="match status" value="1"/>
</dbReference>
<keyword evidence="1" id="KW-0472">Membrane</keyword>
<evidence type="ECO:0000256" key="1">
    <source>
        <dbReference type="SAM" id="Phobius"/>
    </source>
</evidence>
<feature type="domain" description="BACON" evidence="3">
    <location>
        <begin position="703"/>
        <end position="772"/>
    </location>
</feature>
<evidence type="ECO:0000313" key="5">
    <source>
        <dbReference type="EMBL" id="KKB49377.1"/>
    </source>
</evidence>
<dbReference type="Gene3D" id="2.60.40.10">
    <property type="entry name" value="Immunoglobulins"/>
    <property type="match status" value="4"/>
</dbReference>
<keyword evidence="1" id="KW-0812">Transmembrane</keyword>
<comment type="caution">
    <text evidence="5">The sequence shown here is derived from an EMBL/GenBank/DDBJ whole genome shotgun (WGS) entry which is preliminary data.</text>
</comment>
<dbReference type="Pfam" id="PF13004">
    <property type="entry name" value="BACON"/>
    <property type="match status" value="4"/>
</dbReference>
<evidence type="ECO:0000313" key="6">
    <source>
        <dbReference type="Proteomes" id="UP000033035"/>
    </source>
</evidence>
<feature type="domain" description="BACON" evidence="3">
    <location>
        <begin position="915"/>
        <end position="963"/>
    </location>
</feature>
<dbReference type="AlphaFoldDB" id="A0A0F5IW77"/>
<dbReference type="STRING" id="1203610.HMPREF1536_04441"/>
<feature type="domain" description="DUF4906" evidence="4">
    <location>
        <begin position="282"/>
        <end position="356"/>
    </location>
</feature>
<dbReference type="InterPro" id="IPR032594">
    <property type="entry name" value="DUF4906"/>
</dbReference>
<dbReference type="HOGENOM" id="CLU_309468_0_0_10"/>
<dbReference type="EMBL" id="AQHW01000025">
    <property type="protein sequence ID" value="KKB49377.1"/>
    <property type="molecule type" value="Genomic_DNA"/>
</dbReference>
<dbReference type="Pfam" id="PF07603">
    <property type="entry name" value="Lcl_C"/>
    <property type="match status" value="1"/>
</dbReference>
<dbReference type="InterPro" id="IPR013783">
    <property type="entry name" value="Ig-like_fold"/>
</dbReference>
<dbReference type="Proteomes" id="UP000033035">
    <property type="component" value="Unassembled WGS sequence"/>
</dbReference>
<gene>
    <name evidence="5" type="ORF">HMPREF1536_04441</name>
</gene>
<evidence type="ECO:0000259" key="4">
    <source>
        <dbReference type="Pfam" id="PF16249"/>
    </source>
</evidence>
<protein>
    <recommendedName>
        <fullName evidence="7">BACON domain-containing protein</fullName>
    </recommendedName>
</protein>